<dbReference type="InterPro" id="IPR001650">
    <property type="entry name" value="Helicase_C-like"/>
</dbReference>
<dbReference type="AlphaFoldDB" id="A0A1I0Y6N2"/>
<dbReference type="OrthoDB" id="9760715at2"/>
<dbReference type="STRING" id="748909.SAMN05192575_103260"/>
<proteinExistence type="predicted"/>
<dbReference type="PROSITE" id="PS51192">
    <property type="entry name" value="HELICASE_ATP_BIND_1"/>
    <property type="match status" value="1"/>
</dbReference>
<feature type="region of interest" description="Disordered" evidence="2">
    <location>
        <begin position="1"/>
        <end position="22"/>
    </location>
</feature>
<dbReference type="EMBL" id="PJBV01000032">
    <property type="protein sequence ID" value="PKH39045.1"/>
    <property type="molecule type" value="Genomic_DNA"/>
</dbReference>
<dbReference type="Pfam" id="PF00271">
    <property type="entry name" value="Helicase_C"/>
    <property type="match status" value="1"/>
</dbReference>
<dbReference type="GO" id="GO:0031297">
    <property type="term" value="P:replication fork processing"/>
    <property type="evidence" value="ECO:0007669"/>
    <property type="project" value="TreeGrafter"/>
</dbReference>
<dbReference type="Proteomes" id="UP000199113">
    <property type="component" value="Unassembled WGS sequence"/>
</dbReference>
<dbReference type="RefSeq" id="WP_091197568.1">
    <property type="nucleotide sequence ID" value="NZ_FOKC01000003.1"/>
</dbReference>
<dbReference type="EMBL" id="FOKC01000003">
    <property type="protein sequence ID" value="SFB08487.1"/>
    <property type="molecule type" value="Genomic_DNA"/>
</dbReference>
<dbReference type="PANTHER" id="PTHR45766:SF6">
    <property type="entry name" value="SWI_SNF-RELATED MATRIX-ASSOCIATED ACTIN-DEPENDENT REGULATOR OF CHROMATIN SUBFAMILY A-LIKE PROTEIN 1"/>
    <property type="match status" value="1"/>
</dbReference>
<dbReference type="SUPFAM" id="SSF52540">
    <property type="entry name" value="P-loop containing nucleoside triphosphate hydrolases"/>
    <property type="match status" value="2"/>
</dbReference>
<dbReference type="GO" id="GO:0004386">
    <property type="term" value="F:helicase activity"/>
    <property type="evidence" value="ECO:0007669"/>
    <property type="project" value="UniProtKB-KW"/>
</dbReference>
<dbReference type="InterPro" id="IPR000330">
    <property type="entry name" value="SNF2_N"/>
</dbReference>
<evidence type="ECO:0000256" key="1">
    <source>
        <dbReference type="ARBA" id="ARBA00022801"/>
    </source>
</evidence>
<dbReference type="PROSITE" id="PS51194">
    <property type="entry name" value="HELICASE_CTER"/>
    <property type="match status" value="1"/>
</dbReference>
<feature type="domain" description="Helicase C-terminal" evidence="4">
    <location>
        <begin position="533"/>
        <end position="681"/>
    </location>
</feature>
<evidence type="ECO:0000259" key="3">
    <source>
        <dbReference type="PROSITE" id="PS51192"/>
    </source>
</evidence>
<keyword evidence="6" id="KW-0547">Nucleotide-binding</keyword>
<dbReference type="GO" id="GO:0006281">
    <property type="term" value="P:DNA repair"/>
    <property type="evidence" value="ECO:0007669"/>
    <property type="project" value="TreeGrafter"/>
</dbReference>
<accession>A0A1I0Y6N2</accession>
<reference evidence="5 8" key="2">
    <citation type="submission" date="2017-12" db="EMBL/GenBank/DDBJ databases">
        <title>Pharmacopeia of the Arctic Ocean.</title>
        <authorList>
            <person name="Collins E."/>
            <person name="Ducluzeau A.-L."/>
        </authorList>
    </citation>
    <scope>NUCLEOTIDE SEQUENCE [LARGE SCALE GENOMIC DNA]</scope>
    <source>
        <strain evidence="5 8">DSM 23325</strain>
    </source>
</reference>
<dbReference type="GO" id="GO:0005524">
    <property type="term" value="F:ATP binding"/>
    <property type="evidence" value="ECO:0007669"/>
    <property type="project" value="InterPro"/>
</dbReference>
<gene>
    <name evidence="5" type="ORF">CXG46_15085</name>
    <name evidence="6" type="ORF">SAMN05192575_103260</name>
</gene>
<keyword evidence="6" id="KW-0347">Helicase</keyword>
<sequence length="704" mass="77970">MAQRQRSRGNRRTPAHARHKDNEGIVPVLARAVRELESAVQRGPLAPGQRVRFQVVALLAREHRTDVRASTELTDAQKADELKRLDGIATILAKTATRDPSLFGLLSEESRVTDSARDLRLELLRKAGIETVPDEPKPDDESGPGLLERKVIPQSVIQHQLANPFLVPDFDIGNERRSTHGRLATWELLGPLFRSFELGGSSSCMALPEATSLKAPGKLELMPHQARMIESAAEGHRTFLLADEPGLGKTAQALLAAQAANAFPLLVVCPNVVKTNWARETERWIPRRRATVIHGDGDQVDAFADVIIVNYEILDRHVGWLGEFGFRGMVVDEAHFIKNKTSQRSRHVLELSERLRARTARPLLMALTGTPLINDIEDFRAIWQFLGWIDDRKPMPRLMESLEETDLTPADHSFYPAARKAVIDMGIVRRRKVDVAADIPARRIADIPVELDDEDARSIRSAEKELARRLVERYKAALETRRTGSVVDGIDHELVRRVATWEREEMDSGTSGENVFSMFRRIGRAKAGLSADYAAQLARNVGKVVFFARHIDVMDVAEDTFTRRGLKHVSIRGDQSAKAREKAITSFVNDPDVQVIVCSLAAAGVGVNLQVASNVVLAELSWTDAEQTQAIDRVHRIGQSDPVTAWRIIAAQTIDTRIAELIDSKAGLAARALDGSDEEVSSSANIQTEALVALLTDALERELG</sequence>
<dbReference type="Proteomes" id="UP000233565">
    <property type="component" value="Unassembled WGS sequence"/>
</dbReference>
<feature type="domain" description="Helicase ATP-binding" evidence="3">
    <location>
        <begin position="230"/>
        <end position="389"/>
    </location>
</feature>
<dbReference type="CDD" id="cd18793">
    <property type="entry name" value="SF2_C_SNF"/>
    <property type="match status" value="1"/>
</dbReference>
<reference evidence="6" key="1">
    <citation type="submission" date="2016-10" db="EMBL/GenBank/DDBJ databases">
        <authorList>
            <person name="de Groot N.N."/>
        </authorList>
    </citation>
    <scope>NUCLEOTIDE SEQUENCE [LARGE SCALE GENOMIC DNA]</scope>
    <source>
        <strain evidence="6">CGMCC 1.10697</strain>
    </source>
</reference>
<evidence type="ECO:0000313" key="7">
    <source>
        <dbReference type="Proteomes" id="UP000199113"/>
    </source>
</evidence>
<dbReference type="SMART" id="SM00490">
    <property type="entry name" value="HELICc"/>
    <property type="match status" value="1"/>
</dbReference>
<dbReference type="Pfam" id="PF00176">
    <property type="entry name" value="SNF2-rel_dom"/>
    <property type="match status" value="1"/>
</dbReference>
<dbReference type="CDD" id="cd17919">
    <property type="entry name" value="DEXHc_Snf"/>
    <property type="match status" value="1"/>
</dbReference>
<evidence type="ECO:0000313" key="8">
    <source>
        <dbReference type="Proteomes" id="UP000233565"/>
    </source>
</evidence>
<dbReference type="InterPro" id="IPR027417">
    <property type="entry name" value="P-loop_NTPase"/>
</dbReference>
<dbReference type="GO" id="GO:0016787">
    <property type="term" value="F:hydrolase activity"/>
    <property type="evidence" value="ECO:0007669"/>
    <property type="project" value="UniProtKB-KW"/>
</dbReference>
<evidence type="ECO:0000259" key="4">
    <source>
        <dbReference type="PROSITE" id="PS51194"/>
    </source>
</evidence>
<protein>
    <submittedName>
        <fullName evidence="5">ATP-dependent helicase</fullName>
    </submittedName>
    <submittedName>
        <fullName evidence="6">Helicase conserved C-terminal domain-containing protein</fullName>
    </submittedName>
</protein>
<keyword evidence="6" id="KW-0067">ATP-binding</keyword>
<dbReference type="Gene3D" id="3.40.50.10810">
    <property type="entry name" value="Tandem AAA-ATPase domain"/>
    <property type="match status" value="1"/>
</dbReference>
<dbReference type="InterPro" id="IPR049730">
    <property type="entry name" value="SNF2/RAD54-like_C"/>
</dbReference>
<evidence type="ECO:0000256" key="2">
    <source>
        <dbReference type="SAM" id="MobiDB-lite"/>
    </source>
</evidence>
<evidence type="ECO:0000313" key="5">
    <source>
        <dbReference type="EMBL" id="PKH39045.1"/>
    </source>
</evidence>
<name>A0A1I0Y6N2_9ACTN</name>
<dbReference type="InterPro" id="IPR014001">
    <property type="entry name" value="Helicase_ATP-bd"/>
</dbReference>
<dbReference type="Gene3D" id="3.40.50.300">
    <property type="entry name" value="P-loop containing nucleotide triphosphate hydrolases"/>
    <property type="match status" value="1"/>
</dbReference>
<dbReference type="PANTHER" id="PTHR45766">
    <property type="entry name" value="DNA ANNEALING HELICASE AND ENDONUCLEASE ZRANB3 FAMILY MEMBER"/>
    <property type="match status" value="1"/>
</dbReference>
<feature type="compositionally biased region" description="Basic residues" evidence="2">
    <location>
        <begin position="1"/>
        <end position="19"/>
    </location>
</feature>
<dbReference type="SMART" id="SM00487">
    <property type="entry name" value="DEXDc"/>
    <property type="match status" value="1"/>
</dbReference>
<keyword evidence="1" id="KW-0378">Hydrolase</keyword>
<organism evidence="6 7">
    <name type="scientific">Nocardioides alpinus</name>
    <dbReference type="NCBI Taxonomy" id="748909"/>
    <lineage>
        <taxon>Bacteria</taxon>
        <taxon>Bacillati</taxon>
        <taxon>Actinomycetota</taxon>
        <taxon>Actinomycetes</taxon>
        <taxon>Propionibacteriales</taxon>
        <taxon>Nocardioidaceae</taxon>
        <taxon>Nocardioides</taxon>
    </lineage>
</organism>
<dbReference type="InterPro" id="IPR038718">
    <property type="entry name" value="SNF2-like_sf"/>
</dbReference>
<evidence type="ECO:0000313" key="6">
    <source>
        <dbReference type="EMBL" id="SFB08487.1"/>
    </source>
</evidence>
<keyword evidence="8" id="KW-1185">Reference proteome</keyword>